<keyword evidence="6" id="KW-1185">Reference proteome</keyword>
<dbReference type="Pfam" id="PF03050">
    <property type="entry name" value="DDE_Tnp_IS66"/>
    <property type="match status" value="1"/>
</dbReference>
<sequence length="240" mass="26713">MTDAADQLPDDLASAHAMILAERAARREAEAVAARAQAVNSHSDALIARLRLEIEKLKRDIHGSRSERKARLLEQMELQLEELEADASQDELAAELAARSSTVRAFERKRPSRKPFPEHLPRERVVIAPPTSCPCCGSAKLAKLGEDIAETLEVIPRQWKVIQTVREKFSCRECEKIAQPPAPFHVTPRGFAGPNLLAMILFEKFGQHQPLNRQSERYAREGVDLSLSTLADQVGLAPRS</sequence>
<feature type="coiled-coil region" evidence="1">
    <location>
        <begin position="47"/>
        <end position="93"/>
    </location>
</feature>
<feature type="domain" description="Transposase IS66 zinc-finger binding" evidence="3">
    <location>
        <begin position="130"/>
        <end position="175"/>
    </location>
</feature>
<dbReference type="InterPro" id="IPR024474">
    <property type="entry name" value="Znf_dom_IS66"/>
</dbReference>
<dbReference type="Proteomes" id="UP000217211">
    <property type="component" value="Chromosome"/>
</dbReference>
<evidence type="ECO:0000259" key="4">
    <source>
        <dbReference type="Pfam" id="PF13007"/>
    </source>
</evidence>
<dbReference type="Pfam" id="PF13005">
    <property type="entry name" value="zf-IS66"/>
    <property type="match status" value="1"/>
</dbReference>
<reference evidence="5 6" key="1">
    <citation type="submission" date="2017-08" db="EMBL/GenBank/DDBJ databases">
        <title>Multipartite genome sequences of Sinorhizobium species nodulating soybeans.</title>
        <authorList>
            <person name="Tian C.F."/>
        </authorList>
    </citation>
    <scope>NUCLEOTIDE SEQUENCE [LARGE SCALE GENOMIC DNA]</scope>
    <source>
        <strain evidence="5 6">CCBAU 05684</strain>
    </source>
</reference>
<feature type="domain" description="Transposase IS66 central" evidence="2">
    <location>
        <begin position="190"/>
        <end position="235"/>
    </location>
</feature>
<dbReference type="Pfam" id="PF13007">
    <property type="entry name" value="LZ_Tnp_IS66"/>
    <property type="match status" value="1"/>
</dbReference>
<dbReference type="KEGG" id="esj:SJ05684_c11160"/>
<gene>
    <name evidence="5" type="ORF">SJ05684_c11160</name>
</gene>
<dbReference type="InterPro" id="IPR052344">
    <property type="entry name" value="Transposase-related"/>
</dbReference>
<dbReference type="InterPro" id="IPR004291">
    <property type="entry name" value="Transposase_IS66_central"/>
</dbReference>
<evidence type="ECO:0000259" key="3">
    <source>
        <dbReference type="Pfam" id="PF13005"/>
    </source>
</evidence>
<accession>A0A249P9Z7</accession>
<feature type="domain" description="Transposase TnpC homeodomain" evidence="4">
    <location>
        <begin position="49"/>
        <end position="125"/>
    </location>
</feature>
<protein>
    <submittedName>
        <fullName evidence="5">Mobile element protein</fullName>
    </submittedName>
</protein>
<dbReference type="InterPro" id="IPR024463">
    <property type="entry name" value="Transposase_TnpC_homeodom"/>
</dbReference>
<proteinExistence type="predicted"/>
<dbReference type="AlphaFoldDB" id="A0A249P9Z7"/>
<evidence type="ECO:0000256" key="1">
    <source>
        <dbReference type="SAM" id="Coils"/>
    </source>
</evidence>
<evidence type="ECO:0000313" key="6">
    <source>
        <dbReference type="Proteomes" id="UP000217211"/>
    </source>
</evidence>
<dbReference type="PANTHER" id="PTHR33678">
    <property type="entry name" value="BLL1576 PROTEIN"/>
    <property type="match status" value="1"/>
</dbReference>
<evidence type="ECO:0000259" key="2">
    <source>
        <dbReference type="Pfam" id="PF03050"/>
    </source>
</evidence>
<dbReference type="PANTHER" id="PTHR33678:SF1">
    <property type="entry name" value="BLL1576 PROTEIN"/>
    <property type="match status" value="1"/>
</dbReference>
<dbReference type="EMBL" id="CP023067">
    <property type="protein sequence ID" value="ASY62572.1"/>
    <property type="molecule type" value="Genomic_DNA"/>
</dbReference>
<name>A0A249P9Z7_9HYPH</name>
<evidence type="ECO:0000313" key="5">
    <source>
        <dbReference type="EMBL" id="ASY62572.1"/>
    </source>
</evidence>
<organism evidence="5 6">
    <name type="scientific">Sinorhizobium sojae CCBAU 05684</name>
    <dbReference type="NCBI Taxonomy" id="716928"/>
    <lineage>
        <taxon>Bacteria</taxon>
        <taxon>Pseudomonadati</taxon>
        <taxon>Pseudomonadota</taxon>
        <taxon>Alphaproteobacteria</taxon>
        <taxon>Hyphomicrobiales</taxon>
        <taxon>Rhizobiaceae</taxon>
        <taxon>Sinorhizobium/Ensifer group</taxon>
        <taxon>Sinorhizobium</taxon>
    </lineage>
</organism>
<keyword evidence="1" id="KW-0175">Coiled coil</keyword>